<dbReference type="STRING" id="1058.SAMN05421783_10794"/>
<accession>A0A1H2VMV4</accession>
<dbReference type="InterPro" id="IPR045608">
    <property type="entry name" value="Trypco2"/>
</dbReference>
<reference evidence="3" key="1">
    <citation type="submission" date="2016-10" db="EMBL/GenBank/DDBJ databases">
        <authorList>
            <person name="Varghese N."/>
            <person name="Submissions S."/>
        </authorList>
    </citation>
    <scope>NUCLEOTIDE SEQUENCE [LARGE SCALE GENOMIC DNA]</scope>
    <source>
        <strain evidence="3">DSM 217</strain>
    </source>
</reference>
<dbReference type="AlphaFoldDB" id="A0A1H2VMV4"/>
<sequence length="96" mass="10352">MSSLLRELRSELLQAQGDGEGSNLRFQIEDITIELHTAATQEGEGGVGIKFWVLDASAKLKESDVRTQKVILKLKAVGADGKDGVTIGSEGTERPR</sequence>
<keyword evidence="3" id="KW-1185">Reference proteome</keyword>
<organism evidence="2 3">
    <name type="scientific">Thiocapsa roseopersicina</name>
    <dbReference type="NCBI Taxonomy" id="1058"/>
    <lineage>
        <taxon>Bacteria</taxon>
        <taxon>Pseudomonadati</taxon>
        <taxon>Pseudomonadota</taxon>
        <taxon>Gammaproteobacteria</taxon>
        <taxon>Chromatiales</taxon>
        <taxon>Chromatiaceae</taxon>
        <taxon>Thiocapsa</taxon>
    </lineage>
</organism>
<proteinExistence type="predicted"/>
<name>A0A1H2VMV4_THIRO</name>
<dbReference type="RefSeq" id="WP_093030579.1">
    <property type="nucleotide sequence ID" value="NZ_FNNZ01000007.1"/>
</dbReference>
<evidence type="ECO:0000313" key="3">
    <source>
        <dbReference type="Proteomes" id="UP000198816"/>
    </source>
</evidence>
<feature type="domain" description="Trypsin-co-occurring" evidence="1">
    <location>
        <begin position="2"/>
        <end position="75"/>
    </location>
</feature>
<dbReference type="Proteomes" id="UP000198816">
    <property type="component" value="Unassembled WGS sequence"/>
</dbReference>
<dbReference type="Pfam" id="PF19631">
    <property type="entry name" value="Trypco2"/>
    <property type="match status" value="1"/>
</dbReference>
<evidence type="ECO:0000313" key="2">
    <source>
        <dbReference type="EMBL" id="SDW69705.1"/>
    </source>
</evidence>
<dbReference type="OrthoDB" id="4566193at2"/>
<gene>
    <name evidence="2" type="ORF">SAMN05421783_10794</name>
</gene>
<dbReference type="EMBL" id="FNNZ01000007">
    <property type="protein sequence ID" value="SDW69705.1"/>
    <property type="molecule type" value="Genomic_DNA"/>
</dbReference>
<evidence type="ECO:0000259" key="1">
    <source>
        <dbReference type="Pfam" id="PF19631"/>
    </source>
</evidence>
<protein>
    <recommendedName>
        <fullName evidence="1">Trypsin-co-occurring domain-containing protein</fullName>
    </recommendedName>
</protein>